<dbReference type="Gene3D" id="3.10.580.10">
    <property type="entry name" value="CBS-domain"/>
    <property type="match status" value="1"/>
</dbReference>
<dbReference type="InterPro" id="IPR046342">
    <property type="entry name" value="CBS_dom_sf"/>
</dbReference>
<evidence type="ECO:0000256" key="1">
    <source>
        <dbReference type="ARBA" id="ARBA00023122"/>
    </source>
</evidence>
<dbReference type="Proteomes" id="UP000031278">
    <property type="component" value="Unassembled WGS sequence"/>
</dbReference>
<proteinExistence type="predicted"/>
<evidence type="ECO:0000256" key="2">
    <source>
        <dbReference type="PROSITE-ProRule" id="PRU00703"/>
    </source>
</evidence>
<gene>
    <name evidence="4" type="ORF">RJ45_14690</name>
</gene>
<sequence>MSALLTVRDIVNTQAPTLGIETSLPSAIDVLSKNHINGAPVCDASGQLVGFLSAHDIMVEMWCQDYLPDDDVTVGNLMKTDLVTMDIEDRLTDALEYLALDKDQLYPTTAMGYATQMTTLSLEERAKSIKVNKPQILPILDNGKYVGVVSRQEVLKALRALFNDAATPTPVAKNVAPQVVT</sequence>
<organism evidence="4 5">
    <name type="scientific">Photobacterium gaetbulicola</name>
    <dbReference type="NCBI Taxonomy" id="1295392"/>
    <lineage>
        <taxon>Bacteria</taxon>
        <taxon>Pseudomonadati</taxon>
        <taxon>Pseudomonadota</taxon>
        <taxon>Gammaproteobacteria</taxon>
        <taxon>Vibrionales</taxon>
        <taxon>Vibrionaceae</taxon>
        <taxon>Photobacterium</taxon>
    </lineage>
</organism>
<reference evidence="4 5" key="1">
    <citation type="submission" date="2014-12" db="EMBL/GenBank/DDBJ databases">
        <title>Genome sequencing of Photobacterium gaetbulicola AD005a.</title>
        <authorList>
            <person name="Adrian T.G.S."/>
            <person name="Chan K.G."/>
        </authorList>
    </citation>
    <scope>NUCLEOTIDE SEQUENCE [LARGE SCALE GENOMIC DNA]</scope>
    <source>
        <strain evidence="4 5">AD005a</strain>
    </source>
</reference>
<dbReference type="AlphaFoldDB" id="A0A0B9G291"/>
<evidence type="ECO:0000313" key="4">
    <source>
        <dbReference type="EMBL" id="KHT62888.1"/>
    </source>
</evidence>
<keyword evidence="1 2" id="KW-0129">CBS domain</keyword>
<dbReference type="RefSeq" id="WP_039463566.1">
    <property type="nucleotide sequence ID" value="NZ_JWLZ01000167.1"/>
</dbReference>
<dbReference type="PROSITE" id="PS51371">
    <property type="entry name" value="CBS"/>
    <property type="match status" value="2"/>
</dbReference>
<dbReference type="EMBL" id="JWLZ01000167">
    <property type="protein sequence ID" value="KHT62888.1"/>
    <property type="molecule type" value="Genomic_DNA"/>
</dbReference>
<feature type="domain" description="CBS" evidence="3">
    <location>
        <begin position="11"/>
        <end position="72"/>
    </location>
</feature>
<evidence type="ECO:0000259" key="3">
    <source>
        <dbReference type="PROSITE" id="PS51371"/>
    </source>
</evidence>
<feature type="domain" description="CBS" evidence="3">
    <location>
        <begin position="78"/>
        <end position="167"/>
    </location>
</feature>
<protein>
    <recommendedName>
        <fullName evidence="3">CBS domain-containing protein</fullName>
    </recommendedName>
</protein>
<name>A0A0B9G291_9GAMM</name>
<comment type="caution">
    <text evidence="4">The sequence shown here is derived from an EMBL/GenBank/DDBJ whole genome shotgun (WGS) entry which is preliminary data.</text>
</comment>
<evidence type="ECO:0000313" key="5">
    <source>
        <dbReference type="Proteomes" id="UP000031278"/>
    </source>
</evidence>
<dbReference type="PANTHER" id="PTHR43080">
    <property type="entry name" value="CBS DOMAIN-CONTAINING PROTEIN CBSX3, MITOCHONDRIAL"/>
    <property type="match status" value="1"/>
</dbReference>
<dbReference type="SUPFAM" id="SSF54631">
    <property type="entry name" value="CBS-domain pair"/>
    <property type="match status" value="1"/>
</dbReference>
<dbReference type="InterPro" id="IPR000644">
    <property type="entry name" value="CBS_dom"/>
</dbReference>
<dbReference type="Pfam" id="PF00571">
    <property type="entry name" value="CBS"/>
    <property type="match status" value="2"/>
</dbReference>
<dbReference type="PANTHER" id="PTHR43080:SF2">
    <property type="entry name" value="CBS DOMAIN-CONTAINING PROTEIN"/>
    <property type="match status" value="1"/>
</dbReference>
<accession>A0A0B9G291</accession>
<dbReference type="InterPro" id="IPR051257">
    <property type="entry name" value="Diverse_CBS-Domain"/>
</dbReference>